<comment type="caution">
    <text evidence="2">The sequence shown here is derived from an EMBL/GenBank/DDBJ whole genome shotgun (WGS) entry which is preliminary data.</text>
</comment>
<accession>A0A9N9AE66</accession>
<gene>
    <name evidence="2" type="ORF">ALEPTO_LOCUS4675</name>
</gene>
<evidence type="ECO:0000313" key="3">
    <source>
        <dbReference type="Proteomes" id="UP000789508"/>
    </source>
</evidence>
<evidence type="ECO:0000313" key="2">
    <source>
        <dbReference type="EMBL" id="CAG8525340.1"/>
    </source>
</evidence>
<dbReference type="Proteomes" id="UP000789508">
    <property type="component" value="Unassembled WGS sequence"/>
</dbReference>
<keyword evidence="1" id="KW-0812">Transmembrane</keyword>
<name>A0A9N9AE66_9GLOM</name>
<dbReference type="EMBL" id="CAJVPS010001125">
    <property type="protein sequence ID" value="CAG8525340.1"/>
    <property type="molecule type" value="Genomic_DNA"/>
</dbReference>
<feature type="transmembrane region" description="Helical" evidence="1">
    <location>
        <begin position="37"/>
        <end position="57"/>
    </location>
</feature>
<sequence length="290" mass="34173">MCCCKCFCFRFLRDSIHKQTSWRETEPTVMKATKKTVLWLIYIALALYFLDLLYKLVLDNPPIQTISITDATFPLKAPYVVFYAPFEFNVTCEFNNINKTLKSSCNDYLNQTNDQELLYTPFYTTFHTANKLLNFSDFLSEPIFDNEYIEFKFFLTNSSKNSLGLFSDLKVRVFDHDTPEFLSRYDKKFSLLPLLEQITDNYYTLSPYQRNTIRFRTIEAKNLKYTVKNFFSIPKPNMQDLNSIETTFQTSNFPSTDFSNITKSLSPDLSFYTYMSLSLWTNLKEIKGEK</sequence>
<feature type="non-terminal residue" evidence="2">
    <location>
        <position position="290"/>
    </location>
</feature>
<reference evidence="2" key="1">
    <citation type="submission" date="2021-06" db="EMBL/GenBank/DDBJ databases">
        <authorList>
            <person name="Kallberg Y."/>
            <person name="Tangrot J."/>
            <person name="Rosling A."/>
        </authorList>
    </citation>
    <scope>NUCLEOTIDE SEQUENCE</scope>
    <source>
        <strain evidence="2">FL130A</strain>
    </source>
</reference>
<keyword evidence="1" id="KW-1133">Transmembrane helix</keyword>
<protein>
    <submittedName>
        <fullName evidence="2">1997_t:CDS:1</fullName>
    </submittedName>
</protein>
<organism evidence="2 3">
    <name type="scientific">Ambispora leptoticha</name>
    <dbReference type="NCBI Taxonomy" id="144679"/>
    <lineage>
        <taxon>Eukaryota</taxon>
        <taxon>Fungi</taxon>
        <taxon>Fungi incertae sedis</taxon>
        <taxon>Mucoromycota</taxon>
        <taxon>Glomeromycotina</taxon>
        <taxon>Glomeromycetes</taxon>
        <taxon>Archaeosporales</taxon>
        <taxon>Ambisporaceae</taxon>
        <taxon>Ambispora</taxon>
    </lineage>
</organism>
<evidence type="ECO:0000256" key="1">
    <source>
        <dbReference type="SAM" id="Phobius"/>
    </source>
</evidence>
<dbReference type="AlphaFoldDB" id="A0A9N9AE66"/>
<proteinExistence type="predicted"/>
<keyword evidence="3" id="KW-1185">Reference proteome</keyword>
<keyword evidence="1" id="KW-0472">Membrane</keyword>